<organism evidence="9 10">
    <name type="scientific">Sporosarcina luteola</name>
    <dbReference type="NCBI Taxonomy" id="582850"/>
    <lineage>
        <taxon>Bacteria</taxon>
        <taxon>Bacillati</taxon>
        <taxon>Bacillota</taxon>
        <taxon>Bacilli</taxon>
        <taxon>Bacillales</taxon>
        <taxon>Caryophanaceae</taxon>
        <taxon>Sporosarcina</taxon>
    </lineage>
</organism>
<evidence type="ECO:0000256" key="3">
    <source>
        <dbReference type="ARBA" id="ARBA00022475"/>
    </source>
</evidence>
<evidence type="ECO:0000256" key="4">
    <source>
        <dbReference type="ARBA" id="ARBA00022692"/>
    </source>
</evidence>
<feature type="transmembrane region" description="Helical" evidence="7">
    <location>
        <begin position="100"/>
        <end position="122"/>
    </location>
</feature>
<evidence type="ECO:0000256" key="5">
    <source>
        <dbReference type="ARBA" id="ARBA00022989"/>
    </source>
</evidence>
<dbReference type="GO" id="GO:0055085">
    <property type="term" value="P:transmembrane transport"/>
    <property type="evidence" value="ECO:0007669"/>
    <property type="project" value="InterPro"/>
</dbReference>
<dbReference type="CDD" id="cd06261">
    <property type="entry name" value="TM_PBP2"/>
    <property type="match status" value="1"/>
</dbReference>
<feature type="transmembrane region" description="Helical" evidence="7">
    <location>
        <begin position="290"/>
        <end position="314"/>
    </location>
</feature>
<evidence type="ECO:0000256" key="2">
    <source>
        <dbReference type="ARBA" id="ARBA00022448"/>
    </source>
</evidence>
<keyword evidence="6 7" id="KW-0472">Membrane</keyword>
<name>A0A511Z359_9BACL</name>
<dbReference type="GO" id="GO:0005886">
    <property type="term" value="C:plasma membrane"/>
    <property type="evidence" value="ECO:0007669"/>
    <property type="project" value="UniProtKB-SubCell"/>
</dbReference>
<gene>
    <name evidence="9" type="ORF">SLU01_01970</name>
</gene>
<evidence type="ECO:0000256" key="1">
    <source>
        <dbReference type="ARBA" id="ARBA00004651"/>
    </source>
</evidence>
<keyword evidence="4 7" id="KW-0812">Transmembrane</keyword>
<dbReference type="Proteomes" id="UP000321901">
    <property type="component" value="Unassembled WGS sequence"/>
</dbReference>
<evidence type="ECO:0000256" key="6">
    <source>
        <dbReference type="ARBA" id="ARBA00023136"/>
    </source>
</evidence>
<evidence type="ECO:0000313" key="9">
    <source>
        <dbReference type="EMBL" id="GEN81885.1"/>
    </source>
</evidence>
<evidence type="ECO:0000259" key="8">
    <source>
        <dbReference type="PROSITE" id="PS50928"/>
    </source>
</evidence>
<protein>
    <submittedName>
        <fullName evidence="9">Peptide transporter</fullName>
    </submittedName>
</protein>
<keyword evidence="10" id="KW-1185">Reference proteome</keyword>
<feature type="transmembrane region" description="Helical" evidence="7">
    <location>
        <begin position="242"/>
        <end position="270"/>
    </location>
</feature>
<dbReference type="InterPro" id="IPR045621">
    <property type="entry name" value="BPD_transp_1_N"/>
</dbReference>
<dbReference type="EMBL" id="BJYL01000003">
    <property type="protein sequence ID" value="GEN81885.1"/>
    <property type="molecule type" value="Genomic_DNA"/>
</dbReference>
<reference evidence="9 10" key="1">
    <citation type="submission" date="2019-07" db="EMBL/GenBank/DDBJ databases">
        <title>Whole genome shotgun sequence of Sporosarcina luteola NBRC 105378.</title>
        <authorList>
            <person name="Hosoyama A."/>
            <person name="Uohara A."/>
            <person name="Ohji S."/>
            <person name="Ichikawa N."/>
        </authorList>
    </citation>
    <scope>NUCLEOTIDE SEQUENCE [LARGE SCALE GENOMIC DNA]</scope>
    <source>
        <strain evidence="9 10">NBRC 105378</strain>
    </source>
</reference>
<dbReference type="PANTHER" id="PTHR43163">
    <property type="entry name" value="DIPEPTIDE TRANSPORT SYSTEM PERMEASE PROTEIN DPPB-RELATED"/>
    <property type="match status" value="1"/>
</dbReference>
<dbReference type="AlphaFoldDB" id="A0A511Z359"/>
<dbReference type="Pfam" id="PF00528">
    <property type="entry name" value="BPD_transp_1"/>
    <property type="match status" value="1"/>
</dbReference>
<accession>A0A511Z359</accession>
<keyword evidence="3" id="KW-1003">Cell membrane</keyword>
<evidence type="ECO:0000313" key="10">
    <source>
        <dbReference type="Proteomes" id="UP000321901"/>
    </source>
</evidence>
<evidence type="ECO:0000256" key="7">
    <source>
        <dbReference type="RuleBase" id="RU363032"/>
    </source>
</evidence>
<feature type="transmembrane region" description="Helical" evidence="7">
    <location>
        <begin position="143"/>
        <end position="164"/>
    </location>
</feature>
<dbReference type="PANTHER" id="PTHR43163:SF6">
    <property type="entry name" value="DIPEPTIDE TRANSPORT SYSTEM PERMEASE PROTEIN DPPB-RELATED"/>
    <property type="match status" value="1"/>
</dbReference>
<dbReference type="Pfam" id="PF19300">
    <property type="entry name" value="BPD_transp_1_N"/>
    <property type="match status" value="1"/>
</dbReference>
<keyword evidence="5 7" id="KW-1133">Transmembrane helix</keyword>
<comment type="subcellular location">
    <subcellularLocation>
        <location evidence="1 7">Cell membrane</location>
        <topology evidence="1 7">Multi-pass membrane protein</topology>
    </subcellularLocation>
</comment>
<dbReference type="OrthoDB" id="401349at2"/>
<dbReference type="RefSeq" id="WP_147054382.1">
    <property type="nucleotide sequence ID" value="NZ_BJYL01000003.1"/>
</dbReference>
<comment type="caution">
    <text evidence="9">The sequence shown here is derived from an EMBL/GenBank/DDBJ whole genome shotgun (WGS) entry which is preliminary data.</text>
</comment>
<feature type="transmembrane region" description="Helical" evidence="7">
    <location>
        <begin position="9"/>
        <end position="30"/>
    </location>
</feature>
<keyword evidence="2 7" id="KW-0813">Transport</keyword>
<dbReference type="InterPro" id="IPR000515">
    <property type="entry name" value="MetI-like"/>
</dbReference>
<dbReference type="PROSITE" id="PS50928">
    <property type="entry name" value="ABC_TM1"/>
    <property type="match status" value="1"/>
</dbReference>
<dbReference type="InterPro" id="IPR035906">
    <property type="entry name" value="MetI-like_sf"/>
</dbReference>
<dbReference type="Gene3D" id="1.10.3720.10">
    <property type="entry name" value="MetI-like"/>
    <property type="match status" value="1"/>
</dbReference>
<dbReference type="SUPFAM" id="SSF161098">
    <property type="entry name" value="MetI-like"/>
    <property type="match status" value="1"/>
</dbReference>
<comment type="similarity">
    <text evidence="7">Belongs to the binding-protein-dependent transport system permease family.</text>
</comment>
<sequence length="320" mass="35569">MKKYVTKRVLMGVLTIFVVFSINFLIIRLAPGSPISTIMGKDNDDPILRAALEAKYGFDQPLILQYFIYLKNAVTGDLGLSIIYNKEVLAIIAERLVPTLLLVLTAALLAVVIGTFMGMYAAKHEGSRVDVFFSGISYIFNSMPAFWLGLILIIIFSSVFGLLPSYGMISSRTTLTGVDYYLDVLKHMILPVSTLVLVEIPIYFRIAKSSIVQTLNEDFIVTLKATGMSERKIFNKYVLRNAILPTITIFGISMGYLITGVALIEIVFAWPGTGDLMLTAINQRDYPTLMGIYLIMSVSVALVMVIVDIIYATLDPRIRF</sequence>
<feature type="domain" description="ABC transmembrane type-1" evidence="8">
    <location>
        <begin position="96"/>
        <end position="311"/>
    </location>
</feature>
<proteinExistence type="inferred from homology"/>